<feature type="compositionally biased region" description="Basic and acidic residues" evidence="1">
    <location>
        <begin position="286"/>
        <end position="295"/>
    </location>
</feature>
<evidence type="ECO:0000313" key="2">
    <source>
        <dbReference type="EMBL" id="KKY24494.1"/>
    </source>
</evidence>
<proteinExistence type="predicted"/>
<dbReference type="AlphaFoldDB" id="A0A0G2EQE0"/>
<sequence length="545" mass="59863">MALQEAYEKFLASPNPASLSEGASFSYVPTLTTVKDAEPIVKQLERQNKTVVKTKSQKIISVIEGDNALAADVETTLEFISGGGAWLPGLDNFVVDKIATFPATHIVAFDNAEKIKQIRISWDQGALLKQVGIIGSSGRNWPICDGKDQARLIAGASVGTVLDNTYERGRQAEQVPVASRSTSPSKKHIVDPYSSLAKTGFAPPEGDEIRIASPSPVAPRASAKPPPRDLGELFVGGNAPPPEQARPVSPSKEVYIPPPKGASSRKFQASRLFEESSLDESPANRYKPDPKKYSHFELGNGEEPELEPEKPANHSRPISMRPATNKHLSQWHFEDFTTPVKPAAKVRGQDVRHYGWSDDEGELSGSPGKHPHVAHPRRDAQTHFALQDTTPAAEKTRPVSQSGRNAHLGLYQNHIYDDADENGKPQAEIKQPLSTVTNINNRRKDFDSSWMINDDIATKDANNENMPSRHMHEPGLKNVRMTEAQSANYDQSPDANKAENQKPQAQKKHVQVERHWGFGDDEEGITEVKPKHTSAAGGGKSFWDF</sequence>
<evidence type="ECO:0000256" key="1">
    <source>
        <dbReference type="SAM" id="MobiDB-lite"/>
    </source>
</evidence>
<feature type="region of interest" description="Disordered" evidence="1">
    <location>
        <begin position="172"/>
        <end position="321"/>
    </location>
</feature>
<feature type="region of interest" description="Disordered" evidence="1">
    <location>
        <begin position="356"/>
        <end position="377"/>
    </location>
</feature>
<dbReference type="EMBL" id="LCWF01000059">
    <property type="protein sequence ID" value="KKY24494.1"/>
    <property type="molecule type" value="Genomic_DNA"/>
</dbReference>
<gene>
    <name evidence="2" type="ORF">UCRPC4_g02452</name>
</gene>
<feature type="compositionally biased region" description="Low complexity" evidence="1">
    <location>
        <begin position="211"/>
        <end position="223"/>
    </location>
</feature>
<dbReference type="OrthoDB" id="1162399at2759"/>
<reference evidence="2 3" key="2">
    <citation type="submission" date="2015-05" db="EMBL/GenBank/DDBJ databases">
        <authorList>
            <person name="Morales-Cruz A."/>
            <person name="Amrine K.C."/>
            <person name="Cantu D."/>
        </authorList>
    </citation>
    <scope>NUCLEOTIDE SEQUENCE [LARGE SCALE GENOMIC DNA]</scope>
    <source>
        <strain evidence="2">UCRPC4</strain>
    </source>
</reference>
<protein>
    <submittedName>
        <fullName evidence="2">Uncharacterized protein</fullName>
    </submittedName>
</protein>
<keyword evidence="3" id="KW-1185">Reference proteome</keyword>
<organism evidence="2 3">
    <name type="scientific">Phaeomoniella chlamydospora</name>
    <name type="common">Phaeoacremonium chlamydosporum</name>
    <dbReference type="NCBI Taxonomy" id="158046"/>
    <lineage>
        <taxon>Eukaryota</taxon>
        <taxon>Fungi</taxon>
        <taxon>Dikarya</taxon>
        <taxon>Ascomycota</taxon>
        <taxon>Pezizomycotina</taxon>
        <taxon>Eurotiomycetes</taxon>
        <taxon>Chaetothyriomycetidae</taxon>
        <taxon>Phaeomoniellales</taxon>
        <taxon>Phaeomoniellaceae</taxon>
        <taxon>Phaeomoniella</taxon>
    </lineage>
</organism>
<feature type="region of interest" description="Disordered" evidence="1">
    <location>
        <begin position="490"/>
        <end position="545"/>
    </location>
</feature>
<reference evidence="2 3" key="1">
    <citation type="submission" date="2015-05" db="EMBL/GenBank/DDBJ databases">
        <title>Distinctive expansion of gene families associated with plant cell wall degradation and secondary metabolism in the genomes of grapevine trunk pathogens.</title>
        <authorList>
            <person name="Lawrence D.P."/>
            <person name="Travadon R."/>
            <person name="Rolshausen P.E."/>
            <person name="Baumgartner K."/>
        </authorList>
    </citation>
    <scope>NUCLEOTIDE SEQUENCE [LARGE SCALE GENOMIC DNA]</scope>
    <source>
        <strain evidence="2">UCRPC4</strain>
    </source>
</reference>
<evidence type="ECO:0000313" key="3">
    <source>
        <dbReference type="Proteomes" id="UP000053317"/>
    </source>
</evidence>
<accession>A0A0G2EQE0</accession>
<feature type="compositionally biased region" description="Gly residues" evidence="1">
    <location>
        <begin position="536"/>
        <end position="545"/>
    </location>
</feature>
<name>A0A0G2EQE0_PHACM</name>
<dbReference type="Proteomes" id="UP000053317">
    <property type="component" value="Unassembled WGS sequence"/>
</dbReference>
<comment type="caution">
    <text evidence="2">The sequence shown here is derived from an EMBL/GenBank/DDBJ whole genome shotgun (WGS) entry which is preliminary data.</text>
</comment>